<evidence type="ECO:0000313" key="5">
    <source>
        <dbReference type="Proteomes" id="UP000199598"/>
    </source>
</evidence>
<dbReference type="Gene3D" id="1.10.45.10">
    <property type="entry name" value="Vanillyl-alcohol Oxidase, Chain A, domain 4"/>
    <property type="match status" value="1"/>
</dbReference>
<accession>A0A1I3X3Q3</accession>
<dbReference type="Pfam" id="PF01565">
    <property type="entry name" value="FAD_binding_4"/>
    <property type="match status" value="1"/>
</dbReference>
<evidence type="ECO:0000256" key="1">
    <source>
        <dbReference type="ARBA" id="ARBA00022630"/>
    </source>
</evidence>
<dbReference type="InterPro" id="IPR016164">
    <property type="entry name" value="FAD-linked_Oxase-like_C"/>
</dbReference>
<dbReference type="RefSeq" id="WP_093517594.1">
    <property type="nucleotide sequence ID" value="NZ_FOSK01000002.1"/>
</dbReference>
<dbReference type="NCBIfam" id="NF008439">
    <property type="entry name" value="PRK11282.1"/>
    <property type="match status" value="1"/>
</dbReference>
<sequence length="399" mass="42855">MGEGFHPTTADELEAVVKWAAAERTPLEVIGSGSKRNWGRAVQSAHTLRIDGITGVIDYEPAELVLTVKAGTPLTDVQTLLKEHNQELPFEPADLSAVLGVAAQAGTIGGVLATNLSGPRRLKAGAARDHVLGLEAVSGRGEIFKAGGRVVKNVTGYDLSRGFCSSWGTLAVATSFSIKVLPRAAKECTFVLLGLTPQEASSAMSEAMGSSAEVSSAGYLPKGFCPLSLEHSITLLRLEGIPVSIDYRLDKLRSILKRFPSQELIEGQASRKTWGDLRDLIPFAGSDKPLWKLSVSPTAGQQVIAELEKRFAIKWMMDWAGGLVWVEMEGEGPHDVPLRRIITENGGGHAMLLRGSAELRASVDVFQPQIETLMGLSKRLKAQFDPHGILNPGRMYAGI</sequence>
<name>A0A1I3X3Q3_9HYPH</name>
<dbReference type="PANTHER" id="PTHR11748:SF103">
    <property type="entry name" value="GLYCOLATE OXIDASE SUBUNIT GLCE"/>
    <property type="match status" value="1"/>
</dbReference>
<proteinExistence type="predicted"/>
<gene>
    <name evidence="4" type="ORF">SAMN04488518_102360</name>
</gene>
<dbReference type="SUPFAM" id="SSF55103">
    <property type="entry name" value="FAD-linked oxidases, C-terminal domain"/>
    <property type="match status" value="1"/>
</dbReference>
<comment type="caution">
    <text evidence="4">The sequence shown here is derived from an EMBL/GenBank/DDBJ whole genome shotgun (WGS) entry which is preliminary data.</text>
</comment>
<dbReference type="InterPro" id="IPR036318">
    <property type="entry name" value="FAD-bd_PCMH-like_sf"/>
</dbReference>
<dbReference type="InterPro" id="IPR016169">
    <property type="entry name" value="FAD-bd_PCMH_sub2"/>
</dbReference>
<dbReference type="Proteomes" id="UP000199598">
    <property type="component" value="Unassembled WGS sequence"/>
</dbReference>
<evidence type="ECO:0000256" key="2">
    <source>
        <dbReference type="ARBA" id="ARBA00022827"/>
    </source>
</evidence>
<dbReference type="InterPro" id="IPR016166">
    <property type="entry name" value="FAD-bd_PCMH"/>
</dbReference>
<feature type="domain" description="FAD-binding PCMH-type" evidence="3">
    <location>
        <begin position="1"/>
        <end position="183"/>
    </location>
</feature>
<dbReference type="PROSITE" id="PS51387">
    <property type="entry name" value="FAD_PCMH"/>
    <property type="match status" value="1"/>
</dbReference>
<organism evidence="4 5">
    <name type="scientific">Pseudovibrio ascidiaceicola</name>
    <dbReference type="NCBI Taxonomy" id="285279"/>
    <lineage>
        <taxon>Bacteria</taxon>
        <taxon>Pseudomonadati</taxon>
        <taxon>Pseudomonadota</taxon>
        <taxon>Alphaproteobacteria</taxon>
        <taxon>Hyphomicrobiales</taxon>
        <taxon>Stappiaceae</taxon>
        <taxon>Pseudovibrio</taxon>
    </lineage>
</organism>
<dbReference type="InterPro" id="IPR016171">
    <property type="entry name" value="Vanillyl_alc_oxidase_C-sub2"/>
</dbReference>
<dbReference type="EMBL" id="FOSK01000002">
    <property type="protein sequence ID" value="SFK14233.1"/>
    <property type="molecule type" value="Genomic_DNA"/>
</dbReference>
<dbReference type="SUPFAM" id="SSF56176">
    <property type="entry name" value="FAD-binding/transporter-associated domain-like"/>
    <property type="match status" value="1"/>
</dbReference>
<dbReference type="Gene3D" id="3.30.465.10">
    <property type="match status" value="1"/>
</dbReference>
<evidence type="ECO:0000313" key="4">
    <source>
        <dbReference type="EMBL" id="SFK14233.1"/>
    </source>
</evidence>
<reference evidence="4 5" key="1">
    <citation type="submission" date="2016-10" db="EMBL/GenBank/DDBJ databases">
        <authorList>
            <person name="Varghese N."/>
            <person name="Submissions S."/>
        </authorList>
    </citation>
    <scope>NUCLEOTIDE SEQUENCE [LARGE SCALE GENOMIC DNA]</scope>
    <source>
        <strain evidence="4 5">DSM 16392</strain>
    </source>
</reference>
<keyword evidence="5" id="KW-1185">Reference proteome</keyword>
<dbReference type="InterPro" id="IPR006094">
    <property type="entry name" value="Oxid_FAD_bind_N"/>
</dbReference>
<evidence type="ECO:0000259" key="3">
    <source>
        <dbReference type="PROSITE" id="PS51387"/>
    </source>
</evidence>
<protein>
    <submittedName>
        <fullName evidence="4">Glycolate oxidase FAD binding subunit</fullName>
    </submittedName>
</protein>
<keyword evidence="2" id="KW-0274">FAD</keyword>
<dbReference type="PANTHER" id="PTHR11748">
    <property type="entry name" value="D-LACTATE DEHYDROGENASE"/>
    <property type="match status" value="1"/>
</dbReference>
<keyword evidence="1" id="KW-0285">Flavoprotein</keyword>